<evidence type="ECO:0000256" key="1">
    <source>
        <dbReference type="SAM" id="MobiDB-lite"/>
    </source>
</evidence>
<dbReference type="PROSITE" id="PS50222">
    <property type="entry name" value="EF_HAND_2"/>
    <property type="match status" value="2"/>
</dbReference>
<feature type="chain" id="PRO_5019344571" description="EF-hand domain-containing protein" evidence="2">
    <location>
        <begin position="23"/>
        <end position="228"/>
    </location>
</feature>
<dbReference type="InterPro" id="IPR011992">
    <property type="entry name" value="EF-hand-dom_pair"/>
</dbReference>
<keyword evidence="5" id="KW-1185">Reference proteome</keyword>
<dbReference type="PANTHER" id="PTHR10827:SF52">
    <property type="entry name" value="IP16409P"/>
    <property type="match status" value="1"/>
</dbReference>
<sequence>MKKTILALSAAALALTGTTAIAQYRGAGHNADAHGDGTVTLAEMQRQSAERFARMDANGDGVLDAQDRAARGEAMFARADTNGDGELTIAEMQAAREARKAERPERSDRPERAERRGKRGGDHNERMAERFAAADTDNSGGLSQSELKAMHEARGEHGQRGKRGKRGMRMLERVDTNGDKAISRAEFDAAAMARFTRLDSNADGAISAAERDAAKAERKQRREQRRGQ</sequence>
<feature type="compositionally biased region" description="Basic residues" evidence="1">
    <location>
        <begin position="218"/>
        <end position="228"/>
    </location>
</feature>
<evidence type="ECO:0000259" key="3">
    <source>
        <dbReference type="PROSITE" id="PS50222"/>
    </source>
</evidence>
<accession>A0A3T1CFF4</accession>
<dbReference type="Pfam" id="PF13202">
    <property type="entry name" value="EF-hand_5"/>
    <property type="match status" value="2"/>
</dbReference>
<feature type="compositionally biased region" description="Basic and acidic residues" evidence="1">
    <location>
        <begin position="94"/>
        <end position="129"/>
    </location>
</feature>
<feature type="compositionally biased region" description="Polar residues" evidence="1">
    <location>
        <begin position="136"/>
        <end position="146"/>
    </location>
</feature>
<feature type="domain" description="EF-hand" evidence="3">
    <location>
        <begin position="67"/>
        <end position="102"/>
    </location>
</feature>
<dbReference type="GO" id="GO:0005509">
    <property type="term" value="F:calcium ion binding"/>
    <property type="evidence" value="ECO:0007669"/>
    <property type="project" value="InterPro"/>
</dbReference>
<dbReference type="RefSeq" id="WP_130585814.1">
    <property type="nucleotide sequence ID" value="NZ_AP019389.1"/>
</dbReference>
<dbReference type="PANTHER" id="PTHR10827">
    <property type="entry name" value="RETICULOCALBIN"/>
    <property type="match status" value="1"/>
</dbReference>
<name>A0A3T1CFF4_9SPHN</name>
<feature type="signal peptide" evidence="2">
    <location>
        <begin position="1"/>
        <end position="22"/>
    </location>
</feature>
<keyword evidence="2" id="KW-0732">Signal</keyword>
<organism evidence="4 5">
    <name type="scientific">Qipengyuania flava</name>
    <dbReference type="NCBI Taxonomy" id="192812"/>
    <lineage>
        <taxon>Bacteria</taxon>
        <taxon>Pseudomonadati</taxon>
        <taxon>Pseudomonadota</taxon>
        <taxon>Alphaproteobacteria</taxon>
        <taxon>Sphingomonadales</taxon>
        <taxon>Erythrobacteraceae</taxon>
        <taxon>Qipengyuania</taxon>
    </lineage>
</organism>
<feature type="compositionally biased region" description="Basic and acidic residues" evidence="1">
    <location>
        <begin position="148"/>
        <end position="159"/>
    </location>
</feature>
<dbReference type="EMBL" id="AP019389">
    <property type="protein sequence ID" value="BBI19705.1"/>
    <property type="molecule type" value="Genomic_DNA"/>
</dbReference>
<feature type="region of interest" description="Disordered" evidence="1">
    <location>
        <begin position="198"/>
        <end position="228"/>
    </location>
</feature>
<evidence type="ECO:0000313" key="5">
    <source>
        <dbReference type="Proteomes" id="UP000290057"/>
    </source>
</evidence>
<dbReference type="AlphaFoldDB" id="A0A3T1CFF4"/>
<dbReference type="SUPFAM" id="SSF47473">
    <property type="entry name" value="EF-hand"/>
    <property type="match status" value="1"/>
</dbReference>
<dbReference type="Gene3D" id="1.10.238.10">
    <property type="entry name" value="EF-hand"/>
    <property type="match status" value="3"/>
</dbReference>
<dbReference type="InterPro" id="IPR002048">
    <property type="entry name" value="EF_hand_dom"/>
</dbReference>
<dbReference type="Proteomes" id="UP000290057">
    <property type="component" value="Chromosome"/>
</dbReference>
<dbReference type="SMART" id="SM00054">
    <property type="entry name" value="EFh"/>
    <property type="match status" value="3"/>
</dbReference>
<evidence type="ECO:0000313" key="4">
    <source>
        <dbReference type="EMBL" id="BBI19705.1"/>
    </source>
</evidence>
<dbReference type="InterPro" id="IPR018247">
    <property type="entry name" value="EF_Hand_1_Ca_BS"/>
</dbReference>
<gene>
    <name evidence="4" type="ORF">EKJ_05520</name>
</gene>
<reference evidence="4 5" key="1">
    <citation type="submission" date="2019-01" db="EMBL/GenBank/DDBJ databases">
        <title>Complete genome sequence of Erythrobacter flavus KJ5.</title>
        <authorList>
            <person name="Kanesaki Y."/>
            <person name="Brotosudarmo T."/>
            <person name="Moriuchi R."/>
            <person name="Awai K."/>
        </authorList>
    </citation>
    <scope>NUCLEOTIDE SEQUENCE [LARGE SCALE GENOMIC DNA]</scope>
    <source>
        <strain evidence="4 5">KJ5</strain>
    </source>
</reference>
<protein>
    <recommendedName>
        <fullName evidence="3">EF-hand domain-containing protein</fullName>
    </recommendedName>
</protein>
<feature type="region of interest" description="Disordered" evidence="1">
    <location>
        <begin position="94"/>
        <end position="175"/>
    </location>
</feature>
<proteinExistence type="predicted"/>
<evidence type="ECO:0000256" key="2">
    <source>
        <dbReference type="SAM" id="SignalP"/>
    </source>
</evidence>
<feature type="domain" description="EF-hand" evidence="3">
    <location>
        <begin position="122"/>
        <end position="157"/>
    </location>
</feature>
<dbReference type="PROSITE" id="PS00018">
    <property type="entry name" value="EF_HAND_1"/>
    <property type="match status" value="2"/>
</dbReference>
<dbReference type="Pfam" id="PF13499">
    <property type="entry name" value="EF-hand_7"/>
    <property type="match status" value="1"/>
</dbReference>